<dbReference type="RefSeq" id="WP_161839135.1">
    <property type="nucleotide sequence ID" value="NZ_CP048000.1"/>
</dbReference>
<evidence type="ECO:0000256" key="3">
    <source>
        <dbReference type="ARBA" id="ARBA00022692"/>
    </source>
</evidence>
<evidence type="ECO:0000256" key="1">
    <source>
        <dbReference type="ARBA" id="ARBA00004308"/>
    </source>
</evidence>
<comment type="similarity">
    <text evidence="2">Belongs to the UPF0754 family.</text>
</comment>
<dbReference type="Proteomes" id="UP000464314">
    <property type="component" value="Chromosome"/>
</dbReference>
<proteinExistence type="inferred from homology"/>
<dbReference type="GO" id="GO:0012505">
    <property type="term" value="C:endomembrane system"/>
    <property type="evidence" value="ECO:0007669"/>
    <property type="project" value="UniProtKB-SubCell"/>
</dbReference>
<evidence type="ECO:0000256" key="4">
    <source>
        <dbReference type="ARBA" id="ARBA00022989"/>
    </source>
</evidence>
<comment type="subcellular location">
    <subcellularLocation>
        <location evidence="1">Endomembrane system</location>
    </subcellularLocation>
</comment>
<protein>
    <submittedName>
        <fullName evidence="7">DUF445 family protein</fullName>
    </submittedName>
</protein>
<reference evidence="7 8" key="1">
    <citation type="submission" date="2020-01" db="EMBL/GenBank/DDBJ databases">
        <title>Genome analysis of Anaerocolumna sp. CBA3638.</title>
        <authorList>
            <person name="Kim J."/>
            <person name="Roh S.W."/>
        </authorList>
    </citation>
    <scope>NUCLEOTIDE SEQUENCE [LARGE SCALE GENOMIC DNA]</scope>
    <source>
        <strain evidence="7 8">CBA3638</strain>
    </source>
</reference>
<evidence type="ECO:0000313" key="7">
    <source>
        <dbReference type="EMBL" id="QHQ62311.1"/>
    </source>
</evidence>
<dbReference type="InterPro" id="IPR007383">
    <property type="entry name" value="DUF445"/>
</dbReference>
<feature type="transmembrane region" description="Helical" evidence="6">
    <location>
        <begin position="275"/>
        <end position="295"/>
    </location>
</feature>
<evidence type="ECO:0000256" key="2">
    <source>
        <dbReference type="ARBA" id="ARBA00008053"/>
    </source>
</evidence>
<keyword evidence="5 6" id="KW-0472">Membrane</keyword>
<dbReference type="EMBL" id="CP048000">
    <property type="protein sequence ID" value="QHQ62311.1"/>
    <property type="molecule type" value="Genomic_DNA"/>
</dbReference>
<dbReference type="PANTHER" id="PTHR35791">
    <property type="entry name" value="UPF0754 MEMBRANE PROTEIN YHEB"/>
    <property type="match status" value="1"/>
</dbReference>
<evidence type="ECO:0000256" key="5">
    <source>
        <dbReference type="ARBA" id="ARBA00023136"/>
    </source>
</evidence>
<dbReference type="PANTHER" id="PTHR35791:SF1">
    <property type="entry name" value="UPF0754 MEMBRANE PROTEIN YHEB"/>
    <property type="match status" value="1"/>
</dbReference>
<keyword evidence="4 6" id="KW-1133">Transmembrane helix</keyword>
<feature type="transmembrane region" description="Helical" evidence="6">
    <location>
        <begin position="6"/>
        <end position="28"/>
    </location>
</feature>
<evidence type="ECO:0000256" key="6">
    <source>
        <dbReference type="SAM" id="Phobius"/>
    </source>
</evidence>
<dbReference type="AlphaFoldDB" id="A0A6P1TQY9"/>
<sequence>MQWNILIGPALGAVIGYVTNLIAVQMLFHPINPVYIGKYRIPFTPGIIPRGKARFAKAIGNVVGNNLLNPVIIKETLLSPDKEQEIGKQLDLIFQKLSDDNTTLEVRLNTMIGDSAQIKLESDIVETLTQKISNELITMNLGQVIAAEVRSAVVEKVQGTMLAMFLNPSVLEPIENTIKDRVNIYIEEHAEDKVNNLIRDEYTKLNQQTISSLFDHINTVELKETILKVYRMLITDYSEKILTSLNLSKIAEEKVNAMDTKEVEELVLSIMKKELGAVVNLGAVIGFVLGLINLLF</sequence>
<accession>A0A6P1TQY9</accession>
<evidence type="ECO:0000313" key="8">
    <source>
        <dbReference type="Proteomes" id="UP000464314"/>
    </source>
</evidence>
<keyword evidence="8" id="KW-1185">Reference proteome</keyword>
<dbReference type="Pfam" id="PF04286">
    <property type="entry name" value="DUF445"/>
    <property type="match status" value="1"/>
</dbReference>
<organism evidence="7 8">
    <name type="scientific">Anaerocolumna sedimenticola</name>
    <dbReference type="NCBI Taxonomy" id="2696063"/>
    <lineage>
        <taxon>Bacteria</taxon>
        <taxon>Bacillati</taxon>
        <taxon>Bacillota</taxon>
        <taxon>Clostridia</taxon>
        <taxon>Lachnospirales</taxon>
        <taxon>Lachnospiraceae</taxon>
        <taxon>Anaerocolumna</taxon>
    </lineage>
</organism>
<keyword evidence="3 6" id="KW-0812">Transmembrane</keyword>
<gene>
    <name evidence="7" type="ORF">Ana3638_17225</name>
</gene>
<name>A0A6P1TQY9_9FIRM</name>
<dbReference type="KEGG" id="anr:Ana3638_17225"/>